<name>A0ABQ0MZ63_9GAMM</name>
<dbReference type="Pfam" id="PF07728">
    <property type="entry name" value="AAA_5"/>
    <property type="match status" value="1"/>
</dbReference>
<evidence type="ECO:0000259" key="2">
    <source>
        <dbReference type="SMART" id="SM00382"/>
    </source>
</evidence>
<dbReference type="SMART" id="SM00382">
    <property type="entry name" value="AAA"/>
    <property type="match status" value="1"/>
</dbReference>
<feature type="region of interest" description="Disordered" evidence="1">
    <location>
        <begin position="670"/>
        <end position="695"/>
    </location>
</feature>
<dbReference type="InterPro" id="IPR003593">
    <property type="entry name" value="AAA+_ATPase"/>
</dbReference>
<dbReference type="Gene3D" id="3.40.50.300">
    <property type="entry name" value="P-loop containing nucleotide triphosphate hydrolases"/>
    <property type="match status" value="1"/>
</dbReference>
<dbReference type="PANTHER" id="PTHR37291">
    <property type="entry name" value="5-METHYLCYTOSINE-SPECIFIC RESTRICTION ENZYME B"/>
    <property type="match status" value="1"/>
</dbReference>
<organism evidence="3 4">
    <name type="scientific">Colwellia marinimaniae</name>
    <dbReference type="NCBI Taxonomy" id="1513592"/>
    <lineage>
        <taxon>Bacteria</taxon>
        <taxon>Pseudomonadati</taxon>
        <taxon>Pseudomonadota</taxon>
        <taxon>Gammaproteobacteria</taxon>
        <taxon>Alteromonadales</taxon>
        <taxon>Colwelliaceae</taxon>
        <taxon>Colwellia</taxon>
    </lineage>
</organism>
<feature type="domain" description="AAA+ ATPase" evidence="2">
    <location>
        <begin position="176"/>
        <end position="492"/>
    </location>
</feature>
<dbReference type="PANTHER" id="PTHR37291:SF1">
    <property type="entry name" value="TYPE IV METHYL-DIRECTED RESTRICTION ENZYME ECOKMCRB SUBUNIT"/>
    <property type="match status" value="1"/>
</dbReference>
<keyword evidence="3" id="KW-0547">Nucleotide-binding</keyword>
<dbReference type="InterPro" id="IPR027417">
    <property type="entry name" value="P-loop_NTPase"/>
</dbReference>
<evidence type="ECO:0000313" key="3">
    <source>
        <dbReference type="EMBL" id="GAW97618.1"/>
    </source>
</evidence>
<keyword evidence="4" id="KW-1185">Reference proteome</keyword>
<comment type="caution">
    <text evidence="3">The sequence shown here is derived from an EMBL/GenBank/DDBJ whole genome shotgun (WGS) entry which is preliminary data.</text>
</comment>
<proteinExistence type="predicted"/>
<dbReference type="InterPro" id="IPR052934">
    <property type="entry name" value="Methyl-DNA_Rec/Restrict_Enz"/>
</dbReference>
<dbReference type="RefSeq" id="WP_231732996.1">
    <property type="nucleotide sequence ID" value="NZ_BDQM01000039.1"/>
</dbReference>
<evidence type="ECO:0000256" key="1">
    <source>
        <dbReference type="SAM" id="MobiDB-lite"/>
    </source>
</evidence>
<dbReference type="EMBL" id="BDQM01000039">
    <property type="protein sequence ID" value="GAW97618.1"/>
    <property type="molecule type" value="Genomic_DNA"/>
</dbReference>
<evidence type="ECO:0000313" key="4">
    <source>
        <dbReference type="Proteomes" id="UP000197068"/>
    </source>
</evidence>
<reference evidence="3 4" key="1">
    <citation type="submission" date="2017-06" db="EMBL/GenBank/DDBJ databases">
        <title>Whole Genome Sequences of Colwellia marinimaniae MTCD1.</title>
        <authorList>
            <person name="Kusumoto H."/>
            <person name="Inoue M."/>
            <person name="Tanikawa K."/>
            <person name="Maeji H."/>
            <person name="Cameron J.H."/>
            <person name="Bartlett D.H."/>
        </authorList>
    </citation>
    <scope>NUCLEOTIDE SEQUENCE [LARGE SCALE GENOMIC DNA]</scope>
    <source>
        <strain evidence="3 4">MTCD1</strain>
    </source>
</reference>
<dbReference type="GO" id="GO:0005524">
    <property type="term" value="F:ATP binding"/>
    <property type="evidence" value="ECO:0007669"/>
    <property type="project" value="UniProtKB-KW"/>
</dbReference>
<protein>
    <submittedName>
        <fullName evidence="3">ATP-binding protein</fullName>
    </submittedName>
</protein>
<keyword evidence="3" id="KW-0067">ATP-binding</keyword>
<dbReference type="InterPro" id="IPR011704">
    <property type="entry name" value="ATPase_dyneun-rel_AAA"/>
</dbReference>
<sequence>MNSQLEHDGTNSENYDSVYWFLGASYGSTDDQTERFLKDGIWQNGSDDKFLDIIKEIKVGDKVAIKSVYTQIHGLPFENSGKMASVMDIKAIGVVTKNFNDGITLNVDWQTDYQKRTWYNYTYQPRVWQVFPTKWQRKALIDFAFNHAEQDHSKFTKVVTLGDAEEVSNNSVNYYVPLNSILYGPPGTGKTYQSIEAAVKAAEPEKYSSLDIDDAEGATTEQREKLTLLYKKLTGAGRIRFVTFHQSYGYEEFVEGLKANTDKGQISYDVEPGIFKNICDDASKGIEPEQDTFEKALNQFKEELEESTALTLSTLKGHDFSVQYHGNTTFRVFPEATIHDDLGRGYPVSIDNVRNLYHGVTSKKIYNSSYVKSILNHIKSTYNVDEYKAPKLGQAKNFVLIIDEINRGNISKIFGELITLIEPSKRSGLDKQGKENPEALAIYLPHTPDEKFTVPNNLYIIGTMNTADRSLAMMDTALRRRFDFVEMMPKPELFKDKTVKGIHLQSLLRTMNERIEVLYDREHTLGHAFFMPVIETLKSEGEDEAFVELQHVFKNKIIPLLEEYFFEDWNKIRLVLGDNRKTTKLSDVNDELKKTMFVQAQTKKYSSFFGENHGLDAYEDEKTIYQLASFTDEGSPWANEEVYQAIYDLGKLKAIIKKAEDTVKAKAEAERKKLEEANSTSVEEFKTEDELVSQP</sequence>
<gene>
    <name evidence="3" type="ORF">MTCD1_03256</name>
</gene>
<accession>A0ABQ0MZ63</accession>
<dbReference type="Proteomes" id="UP000197068">
    <property type="component" value="Unassembled WGS sequence"/>
</dbReference>
<dbReference type="SUPFAM" id="SSF52540">
    <property type="entry name" value="P-loop containing nucleoside triphosphate hydrolases"/>
    <property type="match status" value="1"/>
</dbReference>